<dbReference type="InterPro" id="IPR011704">
    <property type="entry name" value="ATPase_dyneun-rel_AAA"/>
</dbReference>
<organism evidence="2 3">
    <name type="scientific">Pegethrix bostrychoides GSE-TBD4-15B</name>
    <dbReference type="NCBI Taxonomy" id="2839662"/>
    <lineage>
        <taxon>Bacteria</taxon>
        <taxon>Bacillati</taxon>
        <taxon>Cyanobacteriota</taxon>
        <taxon>Cyanophyceae</taxon>
        <taxon>Oculatellales</taxon>
        <taxon>Oculatellaceae</taxon>
        <taxon>Pegethrix</taxon>
    </lineage>
</organism>
<comment type="caution">
    <text evidence="2">The sequence shown here is derived from an EMBL/GenBank/DDBJ whole genome shotgun (WGS) entry which is preliminary data.</text>
</comment>
<dbReference type="AlphaFoldDB" id="A0A951U5G5"/>
<dbReference type="Proteomes" id="UP000707356">
    <property type="component" value="Unassembled WGS sequence"/>
</dbReference>
<reference evidence="2" key="2">
    <citation type="journal article" date="2022" name="Microbiol. Resour. Announc.">
        <title>Metagenome Sequencing to Explore Phylogenomics of Terrestrial Cyanobacteria.</title>
        <authorList>
            <person name="Ward R.D."/>
            <person name="Stajich J.E."/>
            <person name="Johansen J.R."/>
            <person name="Huntemann M."/>
            <person name="Clum A."/>
            <person name="Foster B."/>
            <person name="Foster B."/>
            <person name="Roux S."/>
            <person name="Palaniappan K."/>
            <person name="Varghese N."/>
            <person name="Mukherjee S."/>
            <person name="Reddy T.B.K."/>
            <person name="Daum C."/>
            <person name="Copeland A."/>
            <person name="Chen I.A."/>
            <person name="Ivanova N.N."/>
            <person name="Kyrpides N.C."/>
            <person name="Shapiro N."/>
            <person name="Eloe-Fadrosh E.A."/>
            <person name="Pietrasiak N."/>
        </authorList>
    </citation>
    <scope>NUCLEOTIDE SEQUENCE</scope>
    <source>
        <strain evidence="2">GSE-TBD4-15B</strain>
    </source>
</reference>
<dbReference type="SUPFAM" id="SSF52540">
    <property type="entry name" value="P-loop containing nucleoside triphosphate hydrolases"/>
    <property type="match status" value="1"/>
</dbReference>
<evidence type="ECO:0000259" key="1">
    <source>
        <dbReference type="SMART" id="SM00382"/>
    </source>
</evidence>
<feature type="domain" description="AAA+ ATPase" evidence="1">
    <location>
        <begin position="57"/>
        <end position="240"/>
    </location>
</feature>
<dbReference type="CDD" id="cd00009">
    <property type="entry name" value="AAA"/>
    <property type="match status" value="1"/>
</dbReference>
<name>A0A951U5G5_9CYAN</name>
<accession>A0A951U5G5</accession>
<dbReference type="SMART" id="SM00382">
    <property type="entry name" value="AAA"/>
    <property type="match status" value="1"/>
</dbReference>
<dbReference type="Gene3D" id="3.40.50.300">
    <property type="entry name" value="P-loop containing nucleotide triphosphate hydrolases"/>
    <property type="match status" value="1"/>
</dbReference>
<reference evidence="2" key="1">
    <citation type="submission" date="2021-05" db="EMBL/GenBank/DDBJ databases">
        <authorList>
            <person name="Pietrasiak N."/>
            <person name="Ward R."/>
            <person name="Stajich J.E."/>
            <person name="Kurbessoian T."/>
        </authorList>
    </citation>
    <scope>NUCLEOTIDE SEQUENCE</scope>
    <source>
        <strain evidence="2">GSE-TBD4-15B</strain>
    </source>
</reference>
<evidence type="ECO:0000313" key="3">
    <source>
        <dbReference type="Proteomes" id="UP000707356"/>
    </source>
</evidence>
<dbReference type="GO" id="GO:0005524">
    <property type="term" value="F:ATP binding"/>
    <property type="evidence" value="ECO:0007669"/>
    <property type="project" value="InterPro"/>
</dbReference>
<protein>
    <submittedName>
        <fullName evidence="2">MoxR family ATPase</fullName>
    </submittedName>
</protein>
<dbReference type="EMBL" id="JAHHHV010000044">
    <property type="protein sequence ID" value="MBW4465467.1"/>
    <property type="molecule type" value="Genomic_DNA"/>
</dbReference>
<dbReference type="GO" id="GO:0016887">
    <property type="term" value="F:ATP hydrolysis activity"/>
    <property type="evidence" value="ECO:0007669"/>
    <property type="project" value="InterPro"/>
</dbReference>
<dbReference type="Pfam" id="PF07728">
    <property type="entry name" value="AAA_5"/>
    <property type="match status" value="1"/>
</dbReference>
<proteinExistence type="predicted"/>
<sequence length="349" mass="39273">MSESKATQSIAQADLGKRVYTGSGKGAEKPLAGAWTEEEPYIAAPSLVDAVNTALYLRRPLLLEGEPGGGKTRLAFAVAYELGYPLHECYIRSTSRAQDLLYEYDALGRLYDIQEEKAGSGSAKPRKEYVNYGELGKAIKRSTEENSPSVVLIDEIDKADIDFPNDLLLELDRLKFQVKEVPEIEGINAFKPTGSSTEQTREQRRHHLPLIIITSNREKELPKPFLRRCLFYYINFPDDRTLKTILENRFIDPPEGSLALFQNIFLELRRPELNLRKTPGISEFLDWVTILLQKGQGAKIKALQSLTSQSKEQQLKAFAQIPHLEALIKTQSDRDTLFRISRGSGSTNG</sequence>
<gene>
    <name evidence="2" type="ORF">KME07_08500</name>
</gene>
<dbReference type="InterPro" id="IPR003593">
    <property type="entry name" value="AAA+_ATPase"/>
</dbReference>
<dbReference type="InterPro" id="IPR027417">
    <property type="entry name" value="P-loop_NTPase"/>
</dbReference>
<evidence type="ECO:0000313" key="2">
    <source>
        <dbReference type="EMBL" id="MBW4465467.1"/>
    </source>
</evidence>